<protein>
    <recommendedName>
        <fullName evidence="1">TetR transcriptional regulator CgmR-like C-terminal domain-containing protein</fullName>
    </recommendedName>
</protein>
<evidence type="ECO:0000313" key="2">
    <source>
        <dbReference type="EMBL" id="OIJ14362.1"/>
    </source>
</evidence>
<dbReference type="EMBL" id="MLQR01000020">
    <property type="protein sequence ID" value="OIJ14362.1"/>
    <property type="molecule type" value="Genomic_DNA"/>
</dbReference>
<feature type="domain" description="TetR transcriptional regulator CgmR-like C-terminal" evidence="1">
    <location>
        <begin position="5"/>
        <end position="73"/>
    </location>
</feature>
<evidence type="ECO:0000313" key="3">
    <source>
        <dbReference type="Proteomes" id="UP000179524"/>
    </source>
</evidence>
<name>A0A1S2LPB1_9BACI</name>
<dbReference type="SUPFAM" id="SSF48498">
    <property type="entry name" value="Tetracyclin repressor-like, C-terminal domain"/>
    <property type="match status" value="1"/>
</dbReference>
<dbReference type="RefSeq" id="WP_071309164.1">
    <property type="nucleotide sequence ID" value="NZ_MLQR01000020.1"/>
</dbReference>
<sequence>MTKIRLDPELLSNLQKQFVVWQDEIEKEHTDSLHSTIARLAVDGLWFAEIFGLAPLEKDVRERVLHELLRWTKE</sequence>
<dbReference type="InterPro" id="IPR041479">
    <property type="entry name" value="TetR_CgmR_C"/>
</dbReference>
<dbReference type="InterPro" id="IPR036271">
    <property type="entry name" value="Tet_transcr_reg_TetR-rel_C_sf"/>
</dbReference>
<proteinExistence type="predicted"/>
<dbReference type="AlphaFoldDB" id="A0A1S2LPB1"/>
<dbReference type="Gene3D" id="1.10.357.10">
    <property type="entry name" value="Tetracycline Repressor, domain 2"/>
    <property type="match status" value="1"/>
</dbReference>
<reference evidence="2 3" key="1">
    <citation type="submission" date="2016-10" db="EMBL/GenBank/DDBJ databases">
        <title>Draft genome sequences of four alkaliphilic bacteria belonging to the Anaerobacillus genus.</title>
        <authorList>
            <person name="Bassil N.M."/>
            <person name="Lloyd J.R."/>
        </authorList>
    </citation>
    <scope>NUCLEOTIDE SEQUENCE [LARGE SCALE GENOMIC DNA]</scope>
    <source>
        <strain evidence="2 3">DSM 18345</strain>
    </source>
</reference>
<accession>A0A1S2LPB1</accession>
<organism evidence="2 3">
    <name type="scientific">Anaerobacillus alkalilacustris</name>
    <dbReference type="NCBI Taxonomy" id="393763"/>
    <lineage>
        <taxon>Bacteria</taxon>
        <taxon>Bacillati</taxon>
        <taxon>Bacillota</taxon>
        <taxon>Bacilli</taxon>
        <taxon>Bacillales</taxon>
        <taxon>Bacillaceae</taxon>
        <taxon>Anaerobacillus</taxon>
    </lineage>
</organism>
<gene>
    <name evidence="2" type="ORF">BKP37_08420</name>
</gene>
<evidence type="ECO:0000259" key="1">
    <source>
        <dbReference type="Pfam" id="PF17937"/>
    </source>
</evidence>
<dbReference type="Proteomes" id="UP000179524">
    <property type="component" value="Unassembled WGS sequence"/>
</dbReference>
<dbReference type="Pfam" id="PF17937">
    <property type="entry name" value="TetR_C_28"/>
    <property type="match status" value="1"/>
</dbReference>
<keyword evidence="3" id="KW-1185">Reference proteome</keyword>
<comment type="caution">
    <text evidence="2">The sequence shown here is derived from an EMBL/GenBank/DDBJ whole genome shotgun (WGS) entry which is preliminary data.</text>
</comment>